<evidence type="ECO:0000313" key="1">
    <source>
        <dbReference type="EMBL" id="TKW06427.1"/>
    </source>
</evidence>
<dbReference type="AlphaFoldDB" id="A0A4U6U865"/>
<dbReference type="Proteomes" id="UP000298652">
    <property type="component" value="Chromosome 7"/>
</dbReference>
<evidence type="ECO:0000313" key="2">
    <source>
        <dbReference type="Proteomes" id="UP000298652"/>
    </source>
</evidence>
<organism evidence="1 2">
    <name type="scientific">Setaria viridis</name>
    <name type="common">Green bristlegrass</name>
    <name type="synonym">Setaria italica subsp. viridis</name>
    <dbReference type="NCBI Taxonomy" id="4556"/>
    <lineage>
        <taxon>Eukaryota</taxon>
        <taxon>Viridiplantae</taxon>
        <taxon>Streptophyta</taxon>
        <taxon>Embryophyta</taxon>
        <taxon>Tracheophyta</taxon>
        <taxon>Spermatophyta</taxon>
        <taxon>Magnoliopsida</taxon>
        <taxon>Liliopsida</taxon>
        <taxon>Poales</taxon>
        <taxon>Poaceae</taxon>
        <taxon>PACMAD clade</taxon>
        <taxon>Panicoideae</taxon>
        <taxon>Panicodae</taxon>
        <taxon>Paniceae</taxon>
        <taxon>Cenchrinae</taxon>
        <taxon>Setaria</taxon>
    </lineage>
</organism>
<dbReference type="EMBL" id="CM016558">
    <property type="protein sequence ID" value="TKW06427.1"/>
    <property type="molecule type" value="Genomic_DNA"/>
</dbReference>
<keyword evidence="2" id="KW-1185">Reference proteome</keyword>
<proteinExistence type="predicted"/>
<dbReference type="Gramene" id="TKW06427">
    <property type="protein sequence ID" value="TKW06427"/>
    <property type="gene ID" value="SEVIR_7G242000v2"/>
</dbReference>
<gene>
    <name evidence="1" type="ORF">SEVIR_7G242000v2</name>
</gene>
<protein>
    <submittedName>
        <fullName evidence="1">Uncharacterized protein</fullName>
    </submittedName>
</protein>
<sequence length="114" mass="12739">MTSTSLTYTWPRRYVGAHEAGALAFSPSCCQGCLRLRECILWHTRVLSLDDRRITFTARVSLSRGISACRFPPCTSYTKGVPPVPLFLARLPPSILVPPLFLNIMMISLSRRGI</sequence>
<accession>A0A4U6U865</accession>
<reference evidence="1" key="1">
    <citation type="submission" date="2019-03" db="EMBL/GenBank/DDBJ databases">
        <title>WGS assembly of Setaria viridis.</title>
        <authorList>
            <person name="Huang P."/>
            <person name="Jenkins J."/>
            <person name="Grimwood J."/>
            <person name="Barry K."/>
            <person name="Healey A."/>
            <person name="Mamidi S."/>
            <person name="Sreedasyam A."/>
            <person name="Shu S."/>
            <person name="Feldman M."/>
            <person name="Wu J."/>
            <person name="Yu Y."/>
            <person name="Chen C."/>
            <person name="Johnson J."/>
            <person name="Rokhsar D."/>
            <person name="Baxter I."/>
            <person name="Schmutz J."/>
            <person name="Brutnell T."/>
            <person name="Kellogg E."/>
        </authorList>
    </citation>
    <scope>NUCLEOTIDE SEQUENCE [LARGE SCALE GENOMIC DNA]</scope>
</reference>
<name>A0A4U6U865_SETVI</name>